<dbReference type="HOGENOM" id="CLU_137197_0_0_5"/>
<organism evidence="3 4">
    <name type="scientific">Azospirillum lipoferum (strain 4B)</name>
    <dbReference type="NCBI Taxonomy" id="862719"/>
    <lineage>
        <taxon>Bacteria</taxon>
        <taxon>Pseudomonadati</taxon>
        <taxon>Pseudomonadota</taxon>
        <taxon>Alphaproteobacteria</taxon>
        <taxon>Rhodospirillales</taxon>
        <taxon>Azospirillaceae</taxon>
        <taxon>Azospirillum</taxon>
    </lineage>
</organism>
<feature type="region of interest" description="Disordered" evidence="1">
    <location>
        <begin position="140"/>
        <end position="164"/>
    </location>
</feature>
<dbReference type="EMBL" id="FQ311868">
    <property type="protein sequence ID" value="CBS86884.1"/>
    <property type="molecule type" value="Genomic_DNA"/>
</dbReference>
<dbReference type="InterPro" id="IPR011033">
    <property type="entry name" value="PRC_barrel-like_sf"/>
</dbReference>
<keyword evidence="4" id="KW-1185">Reference proteome</keyword>
<dbReference type="OrthoDB" id="7306603at2"/>
<evidence type="ECO:0000313" key="3">
    <source>
        <dbReference type="EMBL" id="CBS86884.1"/>
    </source>
</evidence>
<evidence type="ECO:0000256" key="2">
    <source>
        <dbReference type="SAM" id="SignalP"/>
    </source>
</evidence>
<dbReference type="PROSITE" id="PS51257">
    <property type="entry name" value="PROKAR_LIPOPROTEIN"/>
    <property type="match status" value="1"/>
</dbReference>
<dbReference type="AlphaFoldDB" id="G7Z7G6"/>
<proteinExistence type="predicted"/>
<feature type="compositionally biased region" description="Low complexity" evidence="1">
    <location>
        <begin position="146"/>
        <end position="155"/>
    </location>
</feature>
<dbReference type="KEGG" id="ali:AZOLI_1590"/>
<gene>
    <name evidence="3" type="ordered locus">AZOLI_1590</name>
</gene>
<evidence type="ECO:0000313" key="4">
    <source>
        <dbReference type="Proteomes" id="UP000005667"/>
    </source>
</evidence>
<sequence length="164" mass="17133">MDRRRHSHRPRRLLLSVPLLSALALGACAASSDMGGVPSAEVATRPPIELVGLTVQTPDGRRILGNVSDLVIGPTNRVEQAIVTVGAPRYPTEHKVTVNSENLRYAHNRQAVILTGMTVEQFAALPPTGVSDRMMSLGGGPGGGAPLATGGMAPTDWAGATQPR</sequence>
<name>G7Z7G6_AZOL4</name>
<evidence type="ECO:0008006" key="5">
    <source>
        <dbReference type="Google" id="ProtNLM"/>
    </source>
</evidence>
<keyword evidence="2" id="KW-0732">Signal</keyword>
<reference evidence="4" key="1">
    <citation type="journal article" date="2011" name="PLoS Genet.">
        <title>Azospirillum genomes reveal transition of bacteria from aquatic to terrestrial environments.</title>
        <authorList>
            <person name="Wisniewski-Dye F."/>
            <person name="Borziak K."/>
            <person name="Khalsa-Moyers G."/>
            <person name="Alexandre G."/>
            <person name="Sukharnikov L.O."/>
            <person name="Wuichet K."/>
            <person name="Hurst G.B."/>
            <person name="McDonald W.H."/>
            <person name="Robertson J.S."/>
            <person name="Barbe V."/>
            <person name="Calteau A."/>
            <person name="Rouy Z."/>
            <person name="Mangenot S."/>
            <person name="Prigent-Combaret C."/>
            <person name="Normand P."/>
            <person name="Boyer M."/>
            <person name="Siguier P."/>
            <person name="Dessaux Y."/>
            <person name="Elmerich C."/>
            <person name="Condemine G."/>
            <person name="Krishnen G."/>
            <person name="Kennedy I."/>
            <person name="Paterson A.H."/>
            <person name="Gonzalez V."/>
            <person name="Mavingui P."/>
            <person name="Zhulin I.B."/>
        </authorList>
    </citation>
    <scope>NUCLEOTIDE SEQUENCE [LARGE SCALE GENOMIC DNA]</scope>
    <source>
        <strain evidence="4">4B</strain>
    </source>
</reference>
<evidence type="ECO:0000256" key="1">
    <source>
        <dbReference type="SAM" id="MobiDB-lite"/>
    </source>
</evidence>
<dbReference type="Gene3D" id="2.30.30.240">
    <property type="entry name" value="PRC-barrel domain"/>
    <property type="match status" value="1"/>
</dbReference>
<protein>
    <recommendedName>
        <fullName evidence="5">PRC-barrel domain-containing protein</fullName>
    </recommendedName>
</protein>
<feature type="chain" id="PRO_5003506666" description="PRC-barrel domain-containing protein" evidence="2">
    <location>
        <begin position="30"/>
        <end position="164"/>
    </location>
</feature>
<feature type="signal peptide" evidence="2">
    <location>
        <begin position="1"/>
        <end position="29"/>
    </location>
</feature>
<dbReference type="Proteomes" id="UP000005667">
    <property type="component" value="Chromosome"/>
</dbReference>
<dbReference type="RefSeq" id="WP_014247897.1">
    <property type="nucleotide sequence ID" value="NC_016622.1"/>
</dbReference>
<accession>G7Z7G6</accession>
<dbReference type="SUPFAM" id="SSF50346">
    <property type="entry name" value="PRC-barrel domain"/>
    <property type="match status" value="1"/>
</dbReference>